<evidence type="ECO:0000259" key="4">
    <source>
        <dbReference type="PROSITE" id="PS50011"/>
    </source>
</evidence>
<evidence type="ECO:0000313" key="6">
    <source>
        <dbReference type="Proteomes" id="UP000031668"/>
    </source>
</evidence>
<dbReference type="EMBL" id="JWZT01000059">
    <property type="protein sequence ID" value="KII75041.1"/>
    <property type="molecule type" value="Genomic_DNA"/>
</dbReference>
<protein>
    <submittedName>
        <fullName evidence="5">Serine/threonine-protein kinase 10</fullName>
    </submittedName>
</protein>
<dbReference type="PANTHER" id="PTHR48012:SF2">
    <property type="entry name" value="STERILE20-LIKE KINASE, ISOFORM B"/>
    <property type="match status" value="1"/>
</dbReference>
<evidence type="ECO:0000313" key="5">
    <source>
        <dbReference type="EMBL" id="KII75041.1"/>
    </source>
</evidence>
<organism evidence="5 6">
    <name type="scientific">Thelohanellus kitauei</name>
    <name type="common">Myxosporean</name>
    <dbReference type="NCBI Taxonomy" id="669202"/>
    <lineage>
        <taxon>Eukaryota</taxon>
        <taxon>Metazoa</taxon>
        <taxon>Cnidaria</taxon>
        <taxon>Myxozoa</taxon>
        <taxon>Myxosporea</taxon>
        <taxon>Bivalvulida</taxon>
        <taxon>Platysporina</taxon>
        <taxon>Myxobolidae</taxon>
        <taxon>Thelohanellus</taxon>
    </lineage>
</organism>
<keyword evidence="2" id="KW-0547">Nucleotide-binding</keyword>
<keyword evidence="5" id="KW-0418">Kinase</keyword>
<evidence type="ECO:0000256" key="2">
    <source>
        <dbReference type="ARBA" id="ARBA00022741"/>
    </source>
</evidence>
<keyword evidence="3" id="KW-0067">ATP-binding</keyword>
<dbReference type="PROSITE" id="PS50011">
    <property type="entry name" value="PROTEIN_KINASE_DOM"/>
    <property type="match status" value="1"/>
</dbReference>
<reference evidence="5 6" key="1">
    <citation type="journal article" date="2014" name="Genome Biol. Evol.">
        <title>The genome of the myxosporean Thelohanellus kitauei shows adaptations to nutrient acquisition within its fish host.</title>
        <authorList>
            <person name="Yang Y."/>
            <person name="Xiong J."/>
            <person name="Zhou Z."/>
            <person name="Huo F."/>
            <person name="Miao W."/>
            <person name="Ran C."/>
            <person name="Liu Y."/>
            <person name="Zhang J."/>
            <person name="Feng J."/>
            <person name="Wang M."/>
            <person name="Wang M."/>
            <person name="Wang L."/>
            <person name="Yao B."/>
        </authorList>
    </citation>
    <scope>NUCLEOTIDE SEQUENCE [LARGE SCALE GENOMIC DNA]</scope>
    <source>
        <strain evidence="5">Wuqing</strain>
    </source>
</reference>
<dbReference type="SMART" id="SM00220">
    <property type="entry name" value="S_TKc"/>
    <property type="match status" value="1"/>
</dbReference>
<dbReference type="Proteomes" id="UP000031668">
    <property type="component" value="Unassembled WGS sequence"/>
</dbReference>
<dbReference type="PROSITE" id="PS00108">
    <property type="entry name" value="PROTEIN_KINASE_ST"/>
    <property type="match status" value="1"/>
</dbReference>
<dbReference type="InterPro" id="IPR011009">
    <property type="entry name" value="Kinase-like_dom_sf"/>
</dbReference>
<proteinExistence type="inferred from homology"/>
<name>A0A0C2N5X1_THEKT</name>
<dbReference type="GO" id="GO:0005737">
    <property type="term" value="C:cytoplasm"/>
    <property type="evidence" value="ECO:0007669"/>
    <property type="project" value="TreeGrafter"/>
</dbReference>
<gene>
    <name evidence="5" type="ORF">RF11_14093</name>
</gene>
<dbReference type="SUPFAM" id="SSF56112">
    <property type="entry name" value="Protein kinase-like (PK-like)"/>
    <property type="match status" value="1"/>
</dbReference>
<dbReference type="Pfam" id="PF00069">
    <property type="entry name" value="Pkinase"/>
    <property type="match status" value="1"/>
</dbReference>
<keyword evidence="5" id="KW-0808">Transferase</keyword>
<dbReference type="InterPro" id="IPR000719">
    <property type="entry name" value="Prot_kinase_dom"/>
</dbReference>
<dbReference type="AlphaFoldDB" id="A0A0C2N5X1"/>
<dbReference type="Gene3D" id="1.10.510.10">
    <property type="entry name" value="Transferase(Phosphotransferase) domain 1"/>
    <property type="match status" value="1"/>
</dbReference>
<dbReference type="GO" id="GO:0005524">
    <property type="term" value="F:ATP binding"/>
    <property type="evidence" value="ECO:0007669"/>
    <property type="project" value="UniProtKB-KW"/>
</dbReference>
<dbReference type="OrthoDB" id="6513151at2759"/>
<evidence type="ECO:0000256" key="3">
    <source>
        <dbReference type="ARBA" id="ARBA00022840"/>
    </source>
</evidence>
<dbReference type="InterPro" id="IPR008271">
    <property type="entry name" value="Ser/Thr_kinase_AS"/>
</dbReference>
<sequence length="454" mass="52303">MKKNEKNNSLMKITNPTATWTLGAQLGAGSFGEVYMATNRQGSLEAVKICKIDEQETFSATKIEVEILMLCQHENILRAFETYYWDKKIWIFMELCSGGALENILDILDGLDEPTARVILFQCLSGLEYLHRSCYMHRDIKAGNLMLTDKGICKIADFGVTAVLSEPFGTALTFIGTPYWMAPEVILTETQSIKYDCKADVYSVGITAIELVEGMPPDHDLAPQQILVYRMRSDSPTLLNPARWSVPYAEFVKLSLMKQPSRRPSCQQCLELELFKGNDVRSNELLIELFNIYQAFKQGDINVEEISEEEGINIRNSQNRRFISYKMNGVQKMKSVTKMADPLKSEHDEFKILRDKVIHQQRDEKAQEAREIKKLEAFQKSQLDESMLEKYRMETDFLSRNLLKDLEKRKTQFRAEMEKVVRKNRSLMEKERKNVQNALKSKNKSKIDLALLVN</sequence>
<comment type="caution">
    <text evidence="5">The sequence shown here is derived from an EMBL/GenBank/DDBJ whole genome shotgun (WGS) entry which is preliminary data.</text>
</comment>
<keyword evidence="6" id="KW-1185">Reference proteome</keyword>
<dbReference type="PANTHER" id="PTHR48012">
    <property type="entry name" value="STERILE20-LIKE KINASE, ISOFORM B-RELATED"/>
    <property type="match status" value="1"/>
</dbReference>
<accession>A0A0C2N5X1</accession>
<dbReference type="GO" id="GO:0004674">
    <property type="term" value="F:protein serine/threonine kinase activity"/>
    <property type="evidence" value="ECO:0007669"/>
    <property type="project" value="TreeGrafter"/>
</dbReference>
<comment type="similarity">
    <text evidence="1">Belongs to the protein kinase superfamily. STE Ser/Thr protein kinase family. STE20 subfamily.</text>
</comment>
<evidence type="ECO:0000256" key="1">
    <source>
        <dbReference type="ARBA" id="ARBA00008874"/>
    </source>
</evidence>
<dbReference type="InterPro" id="IPR050629">
    <property type="entry name" value="STE20/SPS1-PAK"/>
</dbReference>
<feature type="domain" description="Protein kinase" evidence="4">
    <location>
        <begin position="20"/>
        <end position="275"/>
    </location>
</feature>